<organism evidence="1 2">
    <name type="scientific">Caligus rogercresseyi</name>
    <name type="common">Sea louse</name>
    <dbReference type="NCBI Taxonomy" id="217165"/>
    <lineage>
        <taxon>Eukaryota</taxon>
        <taxon>Metazoa</taxon>
        <taxon>Ecdysozoa</taxon>
        <taxon>Arthropoda</taxon>
        <taxon>Crustacea</taxon>
        <taxon>Multicrustacea</taxon>
        <taxon>Hexanauplia</taxon>
        <taxon>Copepoda</taxon>
        <taxon>Siphonostomatoida</taxon>
        <taxon>Caligidae</taxon>
        <taxon>Caligus</taxon>
    </lineage>
</organism>
<dbReference type="AlphaFoldDB" id="A0A7T8KJK4"/>
<gene>
    <name evidence="1" type="ORF">FKW44_002036</name>
</gene>
<feature type="non-terminal residue" evidence="1">
    <location>
        <position position="1"/>
    </location>
</feature>
<evidence type="ECO:0000313" key="2">
    <source>
        <dbReference type="Proteomes" id="UP000595437"/>
    </source>
</evidence>
<reference evidence="2" key="1">
    <citation type="submission" date="2021-01" db="EMBL/GenBank/DDBJ databases">
        <title>Caligus Genome Assembly.</title>
        <authorList>
            <person name="Gallardo-Escarate C."/>
        </authorList>
    </citation>
    <scope>NUCLEOTIDE SEQUENCE [LARGE SCALE GENOMIC DNA]</scope>
</reference>
<keyword evidence="2" id="KW-1185">Reference proteome</keyword>
<protein>
    <submittedName>
        <fullName evidence="1">Innexin</fullName>
    </submittedName>
</protein>
<accession>A0A7T8KJK4</accession>
<evidence type="ECO:0000313" key="1">
    <source>
        <dbReference type="EMBL" id="QQP57150.1"/>
    </source>
</evidence>
<name>A0A7T8KJK4_CALRO</name>
<dbReference type="Proteomes" id="UP000595437">
    <property type="component" value="Chromosome 1"/>
</dbReference>
<proteinExistence type="predicted"/>
<dbReference type="EMBL" id="CP045890">
    <property type="protein sequence ID" value="QQP57150.1"/>
    <property type="molecule type" value="Genomic_DNA"/>
</dbReference>
<sequence length="98" mass="11260">IRWPLCPPAQHINEKNLRLPLVLVYTCERCDGGMQVVYRILTIVVPQLRIILLRARARLAFQGKDPTRGRLFCLGDWFEFIDKLDKAIDGHQPSSAFA</sequence>